<accession>A0ABQ2RW29</accession>
<comment type="caution">
    <text evidence="1">The sequence shown here is derived from an EMBL/GenBank/DDBJ whole genome shotgun (WGS) entry which is preliminary data.</text>
</comment>
<sequence>MDAYHGCAVWNAVGLVTAIETRQPHLKGLKFDATDTAARATRYANAQATGEVDLSLTQNLATYGAVIELDVPEREWFSRGEHYAGTLDAVERPFSITEARVVRVTVKPVDAGRNDSTHRDVAQLRALLGDRLVLLAP</sequence>
<name>A0ABQ2RW29_9DEIO</name>
<gene>
    <name evidence="1" type="ORF">GCM10008959_31650</name>
</gene>
<evidence type="ECO:0000313" key="1">
    <source>
        <dbReference type="EMBL" id="GGR67142.1"/>
    </source>
</evidence>
<organism evidence="1 2">
    <name type="scientific">Deinococcus seoulensis</name>
    <dbReference type="NCBI Taxonomy" id="1837379"/>
    <lineage>
        <taxon>Bacteria</taxon>
        <taxon>Thermotogati</taxon>
        <taxon>Deinococcota</taxon>
        <taxon>Deinococci</taxon>
        <taxon>Deinococcales</taxon>
        <taxon>Deinococcaceae</taxon>
        <taxon>Deinococcus</taxon>
    </lineage>
</organism>
<dbReference type="Proteomes" id="UP000634308">
    <property type="component" value="Unassembled WGS sequence"/>
</dbReference>
<evidence type="ECO:0000313" key="2">
    <source>
        <dbReference type="Proteomes" id="UP000634308"/>
    </source>
</evidence>
<protein>
    <submittedName>
        <fullName evidence="1">Uncharacterized protein</fullName>
    </submittedName>
</protein>
<proteinExistence type="predicted"/>
<dbReference type="EMBL" id="BMQM01000025">
    <property type="protein sequence ID" value="GGR67142.1"/>
    <property type="molecule type" value="Genomic_DNA"/>
</dbReference>
<reference evidence="2" key="1">
    <citation type="journal article" date="2019" name="Int. J. Syst. Evol. Microbiol.">
        <title>The Global Catalogue of Microorganisms (GCM) 10K type strain sequencing project: providing services to taxonomists for standard genome sequencing and annotation.</title>
        <authorList>
            <consortium name="The Broad Institute Genomics Platform"/>
            <consortium name="The Broad Institute Genome Sequencing Center for Infectious Disease"/>
            <person name="Wu L."/>
            <person name="Ma J."/>
        </authorList>
    </citation>
    <scope>NUCLEOTIDE SEQUENCE [LARGE SCALE GENOMIC DNA]</scope>
    <source>
        <strain evidence="2">JCM 31404</strain>
    </source>
</reference>
<dbReference type="RefSeq" id="WP_189065959.1">
    <property type="nucleotide sequence ID" value="NZ_BMQM01000025.1"/>
</dbReference>
<keyword evidence="2" id="KW-1185">Reference proteome</keyword>